<dbReference type="PANTHER" id="PTHR19918">
    <property type="entry name" value="CELL DIVISION CYCLE 20 CDC20 FIZZY -RELATED"/>
    <property type="match status" value="1"/>
</dbReference>
<dbReference type="InterPro" id="IPR056150">
    <property type="entry name" value="WD40_CDC20-Fz"/>
</dbReference>
<keyword evidence="3" id="KW-0677">Repeat</keyword>
<dbReference type="GO" id="GO:0031145">
    <property type="term" value="P:anaphase-promoting complex-dependent catabolic process"/>
    <property type="evidence" value="ECO:0007669"/>
    <property type="project" value="TreeGrafter"/>
</dbReference>
<protein>
    <submittedName>
        <fullName evidence="9">Cell division cycle 20-like protein 1, cofactor of APC complex</fullName>
    </submittedName>
</protein>
<dbReference type="GO" id="GO:0010997">
    <property type="term" value="F:anaphase-promoting complex binding"/>
    <property type="evidence" value="ECO:0007669"/>
    <property type="project" value="InterPro"/>
</dbReference>
<evidence type="ECO:0000259" key="8">
    <source>
        <dbReference type="Pfam" id="PF24807"/>
    </source>
</evidence>
<dbReference type="EMBL" id="QNGE01003153">
    <property type="protein sequence ID" value="KAA3674436.1"/>
    <property type="molecule type" value="Genomic_DNA"/>
</dbReference>
<dbReference type="InterPro" id="IPR024977">
    <property type="entry name" value="Apc4-like_WD40_dom"/>
</dbReference>
<dbReference type="GO" id="GO:1990757">
    <property type="term" value="F:ubiquitin ligase activator activity"/>
    <property type="evidence" value="ECO:0007669"/>
    <property type="project" value="TreeGrafter"/>
</dbReference>
<accession>A0A5J4NFR6</accession>
<dbReference type="Pfam" id="PF12894">
    <property type="entry name" value="ANAPC4_WD40"/>
    <property type="match status" value="1"/>
</dbReference>
<dbReference type="GO" id="GO:1905786">
    <property type="term" value="P:positive regulation of anaphase-promoting complex-dependent catabolic process"/>
    <property type="evidence" value="ECO:0007669"/>
    <property type="project" value="TreeGrafter"/>
</dbReference>
<evidence type="ECO:0000256" key="4">
    <source>
        <dbReference type="ARBA" id="ARBA00023306"/>
    </source>
</evidence>
<evidence type="ECO:0000256" key="1">
    <source>
        <dbReference type="ARBA" id="ARBA00006445"/>
    </source>
</evidence>
<feature type="repeat" description="WD" evidence="5">
    <location>
        <begin position="498"/>
        <end position="530"/>
    </location>
</feature>
<feature type="compositionally biased region" description="Polar residues" evidence="6">
    <location>
        <begin position="366"/>
        <end position="380"/>
    </location>
</feature>
<dbReference type="InterPro" id="IPR019775">
    <property type="entry name" value="WD40_repeat_CS"/>
</dbReference>
<proteinExistence type="inferred from homology"/>
<dbReference type="InterPro" id="IPR001680">
    <property type="entry name" value="WD40_rpt"/>
</dbReference>
<reference evidence="9 10" key="1">
    <citation type="journal article" date="2019" name="Gigascience">
        <title>Whole-genome sequence of the oriental lung fluke Paragonimus westermani.</title>
        <authorList>
            <person name="Oey H."/>
            <person name="Zakrzewski M."/>
            <person name="Narain K."/>
            <person name="Devi K.R."/>
            <person name="Agatsuma T."/>
            <person name="Nawaratna S."/>
            <person name="Gobert G.N."/>
            <person name="Jones M.K."/>
            <person name="Ragan M.A."/>
            <person name="McManus D.P."/>
            <person name="Krause L."/>
        </authorList>
    </citation>
    <scope>NUCLEOTIDE SEQUENCE [LARGE SCALE GENOMIC DNA]</scope>
    <source>
        <strain evidence="9 10">IND2009</strain>
    </source>
</reference>
<evidence type="ECO:0000259" key="7">
    <source>
        <dbReference type="Pfam" id="PF12894"/>
    </source>
</evidence>
<keyword evidence="10" id="KW-1185">Reference proteome</keyword>
<dbReference type="InterPro" id="IPR015943">
    <property type="entry name" value="WD40/YVTN_repeat-like_dom_sf"/>
</dbReference>
<evidence type="ECO:0000313" key="10">
    <source>
        <dbReference type="Proteomes" id="UP000324629"/>
    </source>
</evidence>
<dbReference type="Pfam" id="PF24807">
    <property type="entry name" value="WD40_CDC20-Fz"/>
    <property type="match status" value="1"/>
</dbReference>
<feature type="repeat" description="WD" evidence="5">
    <location>
        <begin position="280"/>
        <end position="321"/>
    </location>
</feature>
<dbReference type="GO" id="GO:0005680">
    <property type="term" value="C:anaphase-promoting complex"/>
    <property type="evidence" value="ECO:0007669"/>
    <property type="project" value="TreeGrafter"/>
</dbReference>
<evidence type="ECO:0000256" key="6">
    <source>
        <dbReference type="SAM" id="MobiDB-lite"/>
    </source>
</evidence>
<evidence type="ECO:0000256" key="2">
    <source>
        <dbReference type="ARBA" id="ARBA00022574"/>
    </source>
</evidence>
<name>A0A5J4NFR6_9TREM</name>
<feature type="repeat" description="WD" evidence="5">
    <location>
        <begin position="631"/>
        <end position="664"/>
    </location>
</feature>
<keyword evidence="9" id="KW-0132">Cell division</keyword>
<dbReference type="PROSITE" id="PS50082">
    <property type="entry name" value="WD_REPEATS_2"/>
    <property type="match status" value="3"/>
</dbReference>
<dbReference type="PROSITE" id="PS50294">
    <property type="entry name" value="WD_REPEATS_REGION"/>
    <property type="match status" value="3"/>
</dbReference>
<keyword evidence="4" id="KW-0131">Cell cycle</keyword>
<feature type="domain" description="CDC20/Fizzy WD40" evidence="8">
    <location>
        <begin position="494"/>
        <end position="662"/>
    </location>
</feature>
<dbReference type="Gene3D" id="2.130.10.10">
    <property type="entry name" value="YVTN repeat-like/Quinoprotein amine dehydrogenase"/>
    <property type="match status" value="2"/>
</dbReference>
<evidence type="ECO:0000256" key="3">
    <source>
        <dbReference type="ARBA" id="ARBA00022737"/>
    </source>
</evidence>
<dbReference type="InterPro" id="IPR033010">
    <property type="entry name" value="Cdc20/Fizzy"/>
</dbReference>
<evidence type="ECO:0000256" key="5">
    <source>
        <dbReference type="PROSITE-ProRule" id="PRU00221"/>
    </source>
</evidence>
<feature type="region of interest" description="Disordered" evidence="6">
    <location>
        <begin position="354"/>
        <end position="380"/>
    </location>
</feature>
<comment type="caution">
    <text evidence="9">The sequence shown here is derived from an EMBL/GenBank/DDBJ whole genome shotgun (WGS) entry which is preliminary data.</text>
</comment>
<sequence length="712" mass="77949">WRLTKGSFFGLRTKMEQGYEKRLLGSPYKSPVKPISPLKTPTKENYLDRYIPLRMNARWKSTSSFESNTNHVRRLFSNNQQSHLDISSNEQDVTSLPSNPQNYSSNTDLAWRLGNNRVPAASTVRGSGREALPSTESHGYDLLSALVSNELAEASSGGAFSPSKPEFSVGAGSSGVLASKENSNMFSYKIRKDCPGKLKTSPYSMSPVSEKSQHLLKFPQKQTRKISRVPYKVLDAPELQDDFYLNLVDWSSQNVLAVGLGTCVYLWNAFTSQVTRLCDVSGESDVISSVAWSKKGGHLAIGTYRGHVQIWDVTKGSCLRSLNGHIARVGALAWNADLLASGSRDRYILLRDTRASSNSGGGSSNPLPSTYPTSSSNVSIPTTDLSDRAVVIDHAFSESPPVQTHVTEMDVSSDDFLANDQSSPMIVDTSSNPAHNTDVPLDSTETHVHDIEPGLAQLLGLGSRWNGSSALHSTANASALQTVENGADRTVSGAVRVLKDHRQEVCGLKWSPDSQYLASGGNDNRLLVWSQHVPSTGGPVLTYEEHVAAVKAIAWSPHQHGLLASGGGTADRCIRFWNTLTGQALRSVDTGSQVCNIAWSIHSNELVSTHGYSQNQILVWRYPSLTQLVKLTGHSYRVLYLAISPDGENIVTGAGDETLRFWNIFTRAKAPKVSFQHLVRTLVSFRLILQPSATWHLEKLNGFRRIREVLAT</sequence>
<dbReference type="InterPro" id="IPR036322">
    <property type="entry name" value="WD40_repeat_dom_sf"/>
</dbReference>
<keyword evidence="2 5" id="KW-0853">WD repeat</keyword>
<dbReference type="Proteomes" id="UP000324629">
    <property type="component" value="Unassembled WGS sequence"/>
</dbReference>
<dbReference type="AlphaFoldDB" id="A0A5J4NFR6"/>
<organism evidence="9 10">
    <name type="scientific">Paragonimus westermani</name>
    <dbReference type="NCBI Taxonomy" id="34504"/>
    <lineage>
        <taxon>Eukaryota</taxon>
        <taxon>Metazoa</taxon>
        <taxon>Spiralia</taxon>
        <taxon>Lophotrochozoa</taxon>
        <taxon>Platyhelminthes</taxon>
        <taxon>Trematoda</taxon>
        <taxon>Digenea</taxon>
        <taxon>Plagiorchiida</taxon>
        <taxon>Troglotremata</taxon>
        <taxon>Troglotrematidae</taxon>
        <taxon>Paragonimus</taxon>
    </lineage>
</organism>
<dbReference type="SMART" id="SM00320">
    <property type="entry name" value="WD40"/>
    <property type="match status" value="7"/>
</dbReference>
<evidence type="ECO:0000313" key="9">
    <source>
        <dbReference type="EMBL" id="KAA3674436.1"/>
    </source>
</evidence>
<comment type="similarity">
    <text evidence="1">Belongs to the WD repeat CDC20/Fizzy family.</text>
</comment>
<dbReference type="PROSITE" id="PS00678">
    <property type="entry name" value="WD_REPEATS_1"/>
    <property type="match status" value="1"/>
</dbReference>
<dbReference type="SUPFAM" id="SSF50978">
    <property type="entry name" value="WD40 repeat-like"/>
    <property type="match status" value="1"/>
</dbReference>
<feature type="domain" description="Anaphase-promoting complex subunit 4-like WD40" evidence="7">
    <location>
        <begin position="281"/>
        <end position="335"/>
    </location>
</feature>
<feature type="non-terminal residue" evidence="9">
    <location>
        <position position="1"/>
    </location>
</feature>
<dbReference type="GO" id="GO:0051301">
    <property type="term" value="P:cell division"/>
    <property type="evidence" value="ECO:0007669"/>
    <property type="project" value="UniProtKB-KW"/>
</dbReference>
<dbReference type="PANTHER" id="PTHR19918:SF1">
    <property type="entry name" value="FIZZY-RELATED PROTEIN HOMOLOG"/>
    <property type="match status" value="1"/>
</dbReference>
<gene>
    <name evidence="9" type="ORF">DEA37_0001606</name>
</gene>